<feature type="compositionally biased region" description="Polar residues" evidence="1">
    <location>
        <begin position="461"/>
        <end position="478"/>
    </location>
</feature>
<evidence type="ECO:0000313" key="2">
    <source>
        <dbReference type="EMBL" id="KAJ3501380.1"/>
    </source>
</evidence>
<dbReference type="EMBL" id="JANKHO010001445">
    <property type="protein sequence ID" value="KAJ3501380.1"/>
    <property type="molecule type" value="Genomic_DNA"/>
</dbReference>
<feature type="compositionally biased region" description="Basic residues" evidence="1">
    <location>
        <begin position="387"/>
        <end position="397"/>
    </location>
</feature>
<dbReference type="Proteomes" id="UP001148786">
    <property type="component" value="Unassembled WGS sequence"/>
</dbReference>
<feature type="region of interest" description="Disordered" evidence="1">
    <location>
        <begin position="1"/>
        <end position="52"/>
    </location>
</feature>
<feature type="compositionally biased region" description="Polar residues" evidence="1">
    <location>
        <begin position="553"/>
        <end position="562"/>
    </location>
</feature>
<feature type="compositionally biased region" description="Low complexity" evidence="1">
    <location>
        <begin position="163"/>
        <end position="181"/>
    </location>
</feature>
<accession>A0A9W8JTH8</accession>
<reference evidence="2" key="1">
    <citation type="submission" date="2022-07" db="EMBL/GenBank/DDBJ databases">
        <title>Genome Sequence of Agrocybe chaxingu.</title>
        <authorList>
            <person name="Buettner E."/>
        </authorList>
    </citation>
    <scope>NUCLEOTIDE SEQUENCE</scope>
    <source>
        <strain evidence="2">MP-N11</strain>
    </source>
</reference>
<feature type="region of interest" description="Disordered" evidence="1">
    <location>
        <begin position="79"/>
        <end position="500"/>
    </location>
</feature>
<dbReference type="OrthoDB" id="3070335at2759"/>
<feature type="region of interest" description="Disordered" evidence="1">
    <location>
        <begin position="522"/>
        <end position="621"/>
    </location>
</feature>
<feature type="compositionally biased region" description="Low complexity" evidence="1">
    <location>
        <begin position="213"/>
        <end position="240"/>
    </location>
</feature>
<evidence type="ECO:0000256" key="1">
    <source>
        <dbReference type="SAM" id="MobiDB-lite"/>
    </source>
</evidence>
<dbReference type="AlphaFoldDB" id="A0A9W8JTH8"/>
<name>A0A9W8JTH8_9AGAR</name>
<evidence type="ECO:0000313" key="3">
    <source>
        <dbReference type="Proteomes" id="UP001148786"/>
    </source>
</evidence>
<feature type="compositionally biased region" description="Polar residues" evidence="1">
    <location>
        <begin position="418"/>
        <end position="440"/>
    </location>
</feature>
<feature type="compositionally biased region" description="Low complexity" evidence="1">
    <location>
        <begin position="301"/>
        <end position="320"/>
    </location>
</feature>
<keyword evidence="3" id="KW-1185">Reference proteome</keyword>
<proteinExistence type="predicted"/>
<comment type="caution">
    <text evidence="2">The sequence shown here is derived from an EMBL/GenBank/DDBJ whole genome shotgun (WGS) entry which is preliminary data.</text>
</comment>
<protein>
    <submittedName>
        <fullName evidence="2">Uncharacterized protein</fullName>
    </submittedName>
</protein>
<organism evidence="2 3">
    <name type="scientific">Agrocybe chaxingu</name>
    <dbReference type="NCBI Taxonomy" id="84603"/>
    <lineage>
        <taxon>Eukaryota</taxon>
        <taxon>Fungi</taxon>
        <taxon>Dikarya</taxon>
        <taxon>Basidiomycota</taxon>
        <taxon>Agaricomycotina</taxon>
        <taxon>Agaricomycetes</taxon>
        <taxon>Agaricomycetidae</taxon>
        <taxon>Agaricales</taxon>
        <taxon>Agaricineae</taxon>
        <taxon>Strophariaceae</taxon>
        <taxon>Agrocybe</taxon>
    </lineage>
</organism>
<feature type="compositionally biased region" description="Pro residues" evidence="1">
    <location>
        <begin position="445"/>
        <end position="455"/>
    </location>
</feature>
<feature type="compositionally biased region" description="Basic and acidic residues" evidence="1">
    <location>
        <begin position="610"/>
        <end position="621"/>
    </location>
</feature>
<gene>
    <name evidence="2" type="ORF">NLJ89_g9361</name>
</gene>
<sequence>MNSPRLRGLFGGGSTPSKRPESKHPTPTSKSDADVEAFQTTTPAVTPPTTPSISFATTAFPPVPQEEYELGLQLPMTIPLDPPSVHTGKRAQLPPVPRKTTASPVRLGPSLTRLDIGAGLRTTPTTHPHSKPPPPSVVVEEWGAGMSSGAAHAPRPLPSVPGAAPESMKSSSPSSSIAGPSKPTKVASPVAGPSRHANAIAGPSKLPNAIAGPSKYPSDRSSPSTSSPSSSMSVGASPSSKILITEPTPARAHKQNTPSLSMRFQPLVVDPSGSPSADPSSPPNTSLNTTVSSPVRPLPRVPSAATAPPTTIRIAAPVPTRYLPPPARVKRPKTSPSSINGFVPPVLNPNARAAFTTIPNSWASRPVDLNAQRPTSPPVRPPILKYPRARSHSRPRRDRSLDSIYARTTSPIRAPSPATMSTPTHGIKPATTTRSATTILSPGARRPPPSPPTGPVPRVKSPTTHSPGSLPHTPSTGTPRRVQQVPIPLPPPLPPIVTNAQSIPKDDAVSIETLMHRHPTDAFADSESLLHPKSSPIEFNTTESPVEVFLDNQDYSTLSRSPSPIRYARPDSRGNLSDSADDEVPPSDSESSSSRGRAIDRNQATRRHTSHSDRLHLRNDH</sequence>